<evidence type="ECO:0000313" key="1">
    <source>
        <dbReference type="EMBL" id="KAJ2976661.1"/>
    </source>
</evidence>
<protein>
    <submittedName>
        <fullName evidence="1">Uncharacterized protein</fullName>
    </submittedName>
</protein>
<evidence type="ECO:0000313" key="2">
    <source>
        <dbReference type="Proteomes" id="UP001143910"/>
    </source>
</evidence>
<proteinExistence type="predicted"/>
<gene>
    <name evidence="1" type="ORF">NQ176_g4821</name>
</gene>
<reference evidence="1" key="1">
    <citation type="submission" date="2022-08" db="EMBL/GenBank/DDBJ databases">
        <title>Genome Sequence of Lecanicillium fungicola.</title>
        <authorList>
            <person name="Buettner E."/>
        </authorList>
    </citation>
    <scope>NUCLEOTIDE SEQUENCE</scope>
    <source>
        <strain evidence="1">Babe33</strain>
    </source>
</reference>
<dbReference type="Proteomes" id="UP001143910">
    <property type="component" value="Unassembled WGS sequence"/>
</dbReference>
<dbReference type="EMBL" id="JANJQO010000556">
    <property type="protein sequence ID" value="KAJ2976661.1"/>
    <property type="molecule type" value="Genomic_DNA"/>
</dbReference>
<name>A0ACC1NDU0_9HYPO</name>
<keyword evidence="2" id="KW-1185">Reference proteome</keyword>
<organism evidence="1 2">
    <name type="scientific">Zarea fungicola</name>
    <dbReference type="NCBI Taxonomy" id="93591"/>
    <lineage>
        <taxon>Eukaryota</taxon>
        <taxon>Fungi</taxon>
        <taxon>Dikarya</taxon>
        <taxon>Ascomycota</taxon>
        <taxon>Pezizomycotina</taxon>
        <taxon>Sordariomycetes</taxon>
        <taxon>Hypocreomycetidae</taxon>
        <taxon>Hypocreales</taxon>
        <taxon>Cordycipitaceae</taxon>
        <taxon>Zarea</taxon>
    </lineage>
</organism>
<accession>A0ACC1NDU0</accession>
<comment type="caution">
    <text evidence="1">The sequence shown here is derived from an EMBL/GenBank/DDBJ whole genome shotgun (WGS) entry which is preliminary data.</text>
</comment>
<sequence>MSRKNEMRVFEGVVRVDGKEFKLRGRGNGPISSLANALRSVGIGLDVQDYKEHAIGRGRDVKAATYIECTASGSHSKVWGVGIHEDVVQSSLIALLSAASNFASSRPGSPFSVPAASVEEPSHLNVSS</sequence>